<evidence type="ECO:0000313" key="1">
    <source>
        <dbReference type="EMBL" id="KAH0914175.1"/>
    </source>
</evidence>
<sequence>RHNLYITIMRIMLKDESSSYDVRPNKIACRRPELLRAHRLFVDDSRPGMSFRRSSRAIYSSIPSLIRVLQCDRRGFRLNSSDLSLRMLIAYNRFLEPSLDS</sequence>
<reference evidence="1 2" key="1">
    <citation type="submission" date="2021-05" db="EMBL/GenBank/DDBJ databases">
        <title>Genome Assembly of Synthetic Allotetraploid Brassica napus Reveals Homoeologous Exchanges between Subgenomes.</title>
        <authorList>
            <person name="Davis J.T."/>
        </authorList>
    </citation>
    <scope>NUCLEOTIDE SEQUENCE [LARGE SCALE GENOMIC DNA]</scope>
    <source>
        <strain evidence="2">cv. Da-Ae</strain>
        <tissue evidence="1">Seedling</tissue>
    </source>
</reference>
<evidence type="ECO:0000313" key="2">
    <source>
        <dbReference type="Proteomes" id="UP000824890"/>
    </source>
</evidence>
<proteinExistence type="predicted"/>
<comment type="caution">
    <text evidence="1">The sequence shown here is derived from an EMBL/GenBank/DDBJ whole genome shotgun (WGS) entry which is preliminary data.</text>
</comment>
<name>A0ABQ8CAV0_BRANA</name>
<organism evidence="1 2">
    <name type="scientific">Brassica napus</name>
    <name type="common">Rape</name>
    <dbReference type="NCBI Taxonomy" id="3708"/>
    <lineage>
        <taxon>Eukaryota</taxon>
        <taxon>Viridiplantae</taxon>
        <taxon>Streptophyta</taxon>
        <taxon>Embryophyta</taxon>
        <taxon>Tracheophyta</taxon>
        <taxon>Spermatophyta</taxon>
        <taxon>Magnoliopsida</taxon>
        <taxon>eudicotyledons</taxon>
        <taxon>Gunneridae</taxon>
        <taxon>Pentapetalae</taxon>
        <taxon>rosids</taxon>
        <taxon>malvids</taxon>
        <taxon>Brassicales</taxon>
        <taxon>Brassicaceae</taxon>
        <taxon>Brassiceae</taxon>
        <taxon>Brassica</taxon>
    </lineage>
</organism>
<dbReference type="Proteomes" id="UP000824890">
    <property type="component" value="Unassembled WGS sequence"/>
</dbReference>
<gene>
    <name evidence="1" type="ORF">HID58_028621</name>
</gene>
<dbReference type="EMBL" id="JAGKQM010000008">
    <property type="protein sequence ID" value="KAH0914175.1"/>
    <property type="molecule type" value="Genomic_DNA"/>
</dbReference>
<feature type="non-terminal residue" evidence="1">
    <location>
        <position position="1"/>
    </location>
</feature>
<keyword evidence="2" id="KW-1185">Reference proteome</keyword>
<accession>A0ABQ8CAV0</accession>
<protein>
    <submittedName>
        <fullName evidence="1">Uncharacterized protein</fullName>
    </submittedName>
</protein>
<feature type="non-terminal residue" evidence="1">
    <location>
        <position position="101"/>
    </location>
</feature>